<sequence>PLGRNHEFVDEKPPDKGSCFPDGYNNGWDLPSASDSACLLPERLGRGWPLGFRSQHSSCCSDCHSDALDDFAPGRDYFDISLLFFFIILILLI</sequence>
<dbReference type="EMBL" id="BGPR01157899">
    <property type="protein sequence ID" value="GBL84476.1"/>
    <property type="molecule type" value="Genomic_DNA"/>
</dbReference>
<name>A0A4Y2AZL8_ARAVE</name>
<keyword evidence="2" id="KW-1185">Reference proteome</keyword>
<proteinExistence type="predicted"/>
<accession>A0A4Y2AZL8</accession>
<dbReference type="Proteomes" id="UP000499080">
    <property type="component" value="Unassembled WGS sequence"/>
</dbReference>
<reference evidence="1 2" key="1">
    <citation type="journal article" date="2019" name="Sci. Rep.">
        <title>Orb-weaving spider Araneus ventricosus genome elucidates the spidroin gene catalogue.</title>
        <authorList>
            <person name="Kono N."/>
            <person name="Nakamura H."/>
            <person name="Ohtoshi R."/>
            <person name="Moran D.A.P."/>
            <person name="Shinohara A."/>
            <person name="Yoshida Y."/>
            <person name="Fujiwara M."/>
            <person name="Mori M."/>
            <person name="Tomita M."/>
            <person name="Arakawa K."/>
        </authorList>
    </citation>
    <scope>NUCLEOTIDE SEQUENCE [LARGE SCALE GENOMIC DNA]</scope>
</reference>
<evidence type="ECO:0000313" key="2">
    <source>
        <dbReference type="Proteomes" id="UP000499080"/>
    </source>
</evidence>
<organism evidence="1 2">
    <name type="scientific">Araneus ventricosus</name>
    <name type="common">Orbweaver spider</name>
    <name type="synonym">Epeira ventricosa</name>
    <dbReference type="NCBI Taxonomy" id="182803"/>
    <lineage>
        <taxon>Eukaryota</taxon>
        <taxon>Metazoa</taxon>
        <taxon>Ecdysozoa</taxon>
        <taxon>Arthropoda</taxon>
        <taxon>Chelicerata</taxon>
        <taxon>Arachnida</taxon>
        <taxon>Araneae</taxon>
        <taxon>Araneomorphae</taxon>
        <taxon>Entelegynae</taxon>
        <taxon>Araneoidea</taxon>
        <taxon>Araneidae</taxon>
        <taxon>Araneus</taxon>
    </lineage>
</organism>
<dbReference type="AlphaFoldDB" id="A0A4Y2AZL8"/>
<feature type="non-terminal residue" evidence="1">
    <location>
        <position position="1"/>
    </location>
</feature>
<gene>
    <name evidence="1" type="ORF">AVEN_180777_1</name>
</gene>
<comment type="caution">
    <text evidence="1">The sequence shown here is derived from an EMBL/GenBank/DDBJ whole genome shotgun (WGS) entry which is preliminary data.</text>
</comment>
<evidence type="ECO:0000313" key="1">
    <source>
        <dbReference type="EMBL" id="GBL84476.1"/>
    </source>
</evidence>
<protein>
    <submittedName>
        <fullName evidence="1">Uncharacterized protein</fullName>
    </submittedName>
</protein>